<dbReference type="Pfam" id="PF00560">
    <property type="entry name" value="LRR_1"/>
    <property type="match status" value="1"/>
</dbReference>
<keyword evidence="8" id="KW-1185">Reference proteome</keyword>
<reference evidence="9" key="1">
    <citation type="submission" date="2025-08" db="UniProtKB">
        <authorList>
            <consortium name="RefSeq"/>
        </authorList>
    </citation>
    <scope>IDENTIFICATION</scope>
    <source>
        <tissue evidence="9">Gonad</tissue>
    </source>
</reference>
<evidence type="ECO:0000313" key="8">
    <source>
        <dbReference type="Proteomes" id="UP000515135"/>
    </source>
</evidence>
<dbReference type="InterPro" id="IPR000483">
    <property type="entry name" value="Cys-rich_flank_reg_C"/>
</dbReference>
<evidence type="ECO:0000256" key="3">
    <source>
        <dbReference type="ARBA" id="ARBA00022737"/>
    </source>
</evidence>
<feature type="compositionally biased region" description="Polar residues" evidence="4">
    <location>
        <begin position="539"/>
        <end position="550"/>
    </location>
</feature>
<dbReference type="FunFam" id="3.80.10.10:FF:000169">
    <property type="entry name" value="TLR4 interactor with leucine rich repeats"/>
    <property type="match status" value="1"/>
</dbReference>
<dbReference type="Pfam" id="PF13855">
    <property type="entry name" value="LRR_8"/>
    <property type="match status" value="2"/>
</dbReference>
<keyword evidence="5" id="KW-0472">Membrane</keyword>
<dbReference type="SMART" id="SM00364">
    <property type="entry name" value="LRR_BAC"/>
    <property type="match status" value="5"/>
</dbReference>
<dbReference type="Proteomes" id="UP000515135">
    <property type="component" value="Unplaced"/>
</dbReference>
<dbReference type="SMART" id="SM00369">
    <property type="entry name" value="LRR_TYP"/>
    <property type="match status" value="8"/>
</dbReference>
<organism evidence="8 9">
    <name type="scientific">Branchiostoma belcheri</name>
    <name type="common">Amphioxus</name>
    <dbReference type="NCBI Taxonomy" id="7741"/>
    <lineage>
        <taxon>Eukaryota</taxon>
        <taxon>Metazoa</taxon>
        <taxon>Chordata</taxon>
        <taxon>Cephalochordata</taxon>
        <taxon>Leptocardii</taxon>
        <taxon>Amphioxiformes</taxon>
        <taxon>Branchiostomatidae</taxon>
        <taxon>Branchiostoma</taxon>
    </lineage>
</organism>
<dbReference type="InterPro" id="IPR050328">
    <property type="entry name" value="Dev_Immune_Receptor"/>
</dbReference>
<dbReference type="InterPro" id="IPR001611">
    <property type="entry name" value="Leu-rich_rpt"/>
</dbReference>
<proteinExistence type="predicted"/>
<accession>A0A6P4Z0J6</accession>
<feature type="compositionally biased region" description="Polar residues" evidence="4">
    <location>
        <begin position="356"/>
        <end position="366"/>
    </location>
</feature>
<dbReference type="GO" id="GO:0031012">
    <property type="term" value="C:extracellular matrix"/>
    <property type="evidence" value="ECO:0007669"/>
    <property type="project" value="TreeGrafter"/>
</dbReference>
<evidence type="ECO:0000256" key="1">
    <source>
        <dbReference type="ARBA" id="ARBA00022614"/>
    </source>
</evidence>
<dbReference type="GeneID" id="109478066"/>
<dbReference type="AlphaFoldDB" id="A0A6P4Z0J6"/>
<dbReference type="SUPFAM" id="SSF52058">
    <property type="entry name" value="L domain-like"/>
    <property type="match status" value="1"/>
</dbReference>
<evidence type="ECO:0000256" key="4">
    <source>
        <dbReference type="SAM" id="MobiDB-lite"/>
    </source>
</evidence>
<feature type="chain" id="PRO_5027566660" evidence="6">
    <location>
        <begin position="25"/>
        <end position="550"/>
    </location>
</feature>
<dbReference type="InterPro" id="IPR032675">
    <property type="entry name" value="LRR_dom_sf"/>
</dbReference>
<feature type="compositionally biased region" description="Low complexity" evidence="4">
    <location>
        <begin position="341"/>
        <end position="355"/>
    </location>
</feature>
<dbReference type="PANTHER" id="PTHR24373:SF383">
    <property type="entry name" value="LEUCINE-RICH REPEAT-CONTAINING PROTEIN 15-LIKE"/>
    <property type="match status" value="1"/>
</dbReference>
<dbReference type="KEGG" id="bbel:109478066"/>
<dbReference type="PROSITE" id="PS51450">
    <property type="entry name" value="LRR"/>
    <property type="match status" value="4"/>
</dbReference>
<dbReference type="Gene3D" id="3.80.10.10">
    <property type="entry name" value="Ribonuclease Inhibitor"/>
    <property type="match status" value="2"/>
</dbReference>
<evidence type="ECO:0000256" key="5">
    <source>
        <dbReference type="SAM" id="Phobius"/>
    </source>
</evidence>
<evidence type="ECO:0000313" key="9">
    <source>
        <dbReference type="RefSeq" id="XP_019635085.1"/>
    </source>
</evidence>
<dbReference type="RefSeq" id="XP_019635085.1">
    <property type="nucleotide sequence ID" value="XM_019779526.1"/>
</dbReference>
<dbReference type="PANTHER" id="PTHR24373">
    <property type="entry name" value="SLIT RELATED LEUCINE-RICH REPEAT NEURONAL PROTEIN"/>
    <property type="match status" value="1"/>
</dbReference>
<gene>
    <name evidence="9" type="primary">LOC109478066</name>
</gene>
<feature type="region of interest" description="Disordered" evidence="4">
    <location>
        <begin position="505"/>
        <end position="550"/>
    </location>
</feature>
<keyword evidence="5" id="KW-0812">Transmembrane</keyword>
<feature type="signal peptide" evidence="6">
    <location>
        <begin position="1"/>
        <end position="24"/>
    </location>
</feature>
<dbReference type="InterPro" id="IPR003591">
    <property type="entry name" value="Leu-rich_rpt_typical-subtyp"/>
</dbReference>
<feature type="domain" description="LRRCT" evidence="7">
    <location>
        <begin position="251"/>
        <end position="301"/>
    </location>
</feature>
<evidence type="ECO:0000259" key="7">
    <source>
        <dbReference type="SMART" id="SM00082"/>
    </source>
</evidence>
<dbReference type="OrthoDB" id="676979at2759"/>
<protein>
    <submittedName>
        <fullName evidence="9">Reticulon-4 receptor-like 2</fullName>
    </submittedName>
</protein>
<feature type="transmembrane region" description="Helical" evidence="5">
    <location>
        <begin position="421"/>
        <end position="447"/>
    </location>
</feature>
<sequence>MTNKVRTLLVLLLIILKETGPTKACSSSCSSDCDCSRRGLTSVPQDLPTAITTLNLHWNAITTIEQYDFFPYRSLERLNLGQNQISMIHVRAFHNLTSLNEINLSQNQLTSLSADIFEGLGNLQSLYLSSNQLTSLSADIFEGLGNLQTLNLYDNQLTILSADIFEGLGNLQTLDLYYNQLTNLPADIFQGLGNLTTLTLNSNQLTSLSADIFSGLGNLQTLDLSFSRLTSLSADIFDILASIQYVDIYDNRWQCDCRMLPFKQKMNGSYAFENQIICAGPGNLSRKSLLREVNPEDLICEQTSTVSFSTDPSTVAEVSTPTSSTKLTAHIAVTSPDLSAVSTSSPLSSTVKSTPQAPMSSPTSSITNIPDTSGLSTASPFGQTVKSTSQTPVYSTLPISSISRSTELSMTESNAAPSSEFFSLPVFLSGFLGVVAGIFLLGIVLFARYMYKRRNSNPLADQSPGVVFSNTNTATATVTISAQNQTRHGTSQTDDSAEYDDVAIQSGSSQVCTGHRQDRYSVEGGYEVPPPSLPPRNGAGQQVYYQNESD</sequence>
<keyword evidence="1" id="KW-0433">Leucine-rich repeat</keyword>
<feature type="region of interest" description="Disordered" evidence="4">
    <location>
        <begin position="341"/>
        <end position="366"/>
    </location>
</feature>
<dbReference type="SMART" id="SM00082">
    <property type="entry name" value="LRRCT"/>
    <property type="match status" value="1"/>
</dbReference>
<name>A0A6P4Z0J6_BRABE</name>
<keyword evidence="2 6" id="KW-0732">Signal</keyword>
<dbReference type="GO" id="GO:0005615">
    <property type="term" value="C:extracellular space"/>
    <property type="evidence" value="ECO:0007669"/>
    <property type="project" value="TreeGrafter"/>
</dbReference>
<keyword evidence="3" id="KW-0677">Repeat</keyword>
<keyword evidence="5" id="KW-1133">Transmembrane helix</keyword>
<evidence type="ECO:0000256" key="6">
    <source>
        <dbReference type="SAM" id="SignalP"/>
    </source>
</evidence>
<evidence type="ECO:0000256" key="2">
    <source>
        <dbReference type="ARBA" id="ARBA00022729"/>
    </source>
</evidence>